<comment type="caution">
    <text evidence="1">The sequence shown here is derived from an EMBL/GenBank/DDBJ whole genome shotgun (WGS) entry which is preliminary data.</text>
</comment>
<evidence type="ECO:0000313" key="2">
    <source>
        <dbReference type="Proteomes" id="UP001208570"/>
    </source>
</evidence>
<dbReference type="Proteomes" id="UP001208570">
    <property type="component" value="Unassembled WGS sequence"/>
</dbReference>
<evidence type="ECO:0000313" key="1">
    <source>
        <dbReference type="EMBL" id="KAK2162200.1"/>
    </source>
</evidence>
<name>A0AAD9K0M3_9ANNE</name>
<dbReference type="AlphaFoldDB" id="A0AAD9K0M3"/>
<accession>A0AAD9K0M3</accession>
<keyword evidence="2" id="KW-1185">Reference proteome</keyword>
<reference evidence="1" key="1">
    <citation type="journal article" date="2023" name="Mol. Biol. Evol.">
        <title>Third-Generation Sequencing Reveals the Adaptive Role of the Epigenome in Three Deep-Sea Polychaetes.</title>
        <authorList>
            <person name="Perez M."/>
            <person name="Aroh O."/>
            <person name="Sun Y."/>
            <person name="Lan Y."/>
            <person name="Juniper S.K."/>
            <person name="Young C.R."/>
            <person name="Angers B."/>
            <person name="Qian P.Y."/>
        </authorList>
    </citation>
    <scope>NUCLEOTIDE SEQUENCE</scope>
    <source>
        <strain evidence="1">P08H-3</strain>
    </source>
</reference>
<organism evidence="1 2">
    <name type="scientific">Paralvinella palmiformis</name>
    <dbReference type="NCBI Taxonomy" id="53620"/>
    <lineage>
        <taxon>Eukaryota</taxon>
        <taxon>Metazoa</taxon>
        <taxon>Spiralia</taxon>
        <taxon>Lophotrochozoa</taxon>
        <taxon>Annelida</taxon>
        <taxon>Polychaeta</taxon>
        <taxon>Sedentaria</taxon>
        <taxon>Canalipalpata</taxon>
        <taxon>Terebellida</taxon>
        <taxon>Terebelliformia</taxon>
        <taxon>Alvinellidae</taxon>
        <taxon>Paralvinella</taxon>
    </lineage>
</organism>
<dbReference type="EMBL" id="JAODUP010000102">
    <property type="protein sequence ID" value="KAK2162200.1"/>
    <property type="molecule type" value="Genomic_DNA"/>
</dbReference>
<gene>
    <name evidence="1" type="ORF">LSH36_102g09023</name>
</gene>
<proteinExistence type="predicted"/>
<sequence>MAQQLDLKTTIQRRNSDERCDNSTSIAILSLLHRCRTSGITHECCNSYSWRLTSVNECPNEAKDTLHQTLSLITLDHSGEMPPPLSRHDKLVCSVGFQYNHSVTVGANGHPTLPSLYFYE</sequence>
<protein>
    <submittedName>
        <fullName evidence="1">Uncharacterized protein</fullName>
    </submittedName>
</protein>